<dbReference type="AlphaFoldDB" id="U1YBM6"/>
<evidence type="ECO:0000313" key="2">
    <source>
        <dbReference type="EMBL" id="ERI08201.1"/>
    </source>
</evidence>
<dbReference type="GO" id="GO:0006508">
    <property type="term" value="P:proteolysis"/>
    <property type="evidence" value="ECO:0007669"/>
    <property type="project" value="InterPro"/>
</dbReference>
<dbReference type="EMBL" id="AWSJ01000222">
    <property type="protein sequence ID" value="ERI08201.1"/>
    <property type="molecule type" value="Genomic_DNA"/>
</dbReference>
<comment type="caution">
    <text evidence="2">The sequence shown here is derived from an EMBL/GenBank/DDBJ whole genome shotgun (WGS) entry which is preliminary data.</text>
</comment>
<feature type="domain" description="Peptidase S11 D-alanyl-D-alanine carboxypeptidase A N-terminal" evidence="1">
    <location>
        <begin position="39"/>
        <end position="117"/>
    </location>
</feature>
<organism evidence="2 3">
    <name type="scientific">Aneurinibacillus aneurinilyticus ATCC 12856</name>
    <dbReference type="NCBI Taxonomy" id="649747"/>
    <lineage>
        <taxon>Bacteria</taxon>
        <taxon>Bacillati</taxon>
        <taxon>Bacillota</taxon>
        <taxon>Bacilli</taxon>
        <taxon>Bacillales</taxon>
        <taxon>Paenibacillaceae</taxon>
        <taxon>Aneurinibacillus group</taxon>
        <taxon>Aneurinibacillus</taxon>
    </lineage>
</organism>
<dbReference type="InterPro" id="IPR001967">
    <property type="entry name" value="Peptidase_S11_N"/>
</dbReference>
<proteinExistence type="predicted"/>
<dbReference type="InterPro" id="IPR012338">
    <property type="entry name" value="Beta-lactam/transpept-like"/>
</dbReference>
<reference evidence="2 3" key="1">
    <citation type="submission" date="2013-08" db="EMBL/GenBank/DDBJ databases">
        <authorList>
            <person name="Weinstock G."/>
            <person name="Sodergren E."/>
            <person name="Wylie T."/>
            <person name="Fulton L."/>
            <person name="Fulton R."/>
            <person name="Fronick C."/>
            <person name="O'Laughlin M."/>
            <person name="Godfrey J."/>
            <person name="Miner T."/>
            <person name="Herter B."/>
            <person name="Appelbaum E."/>
            <person name="Cordes M."/>
            <person name="Lek S."/>
            <person name="Wollam A."/>
            <person name="Pepin K.H."/>
            <person name="Palsikar V.B."/>
            <person name="Mitreva M."/>
            <person name="Wilson R.K."/>
        </authorList>
    </citation>
    <scope>NUCLEOTIDE SEQUENCE [LARGE SCALE GENOMIC DNA]</scope>
    <source>
        <strain evidence="2 3">ATCC 12856</strain>
    </source>
</reference>
<evidence type="ECO:0000259" key="1">
    <source>
        <dbReference type="Pfam" id="PF00768"/>
    </source>
</evidence>
<keyword evidence="3" id="KW-1185">Reference proteome</keyword>
<accession>U1YBM6</accession>
<dbReference type="Pfam" id="PF00768">
    <property type="entry name" value="Peptidase_S11"/>
    <property type="match status" value="1"/>
</dbReference>
<dbReference type="STRING" id="649747.HMPREF0083_03681"/>
<dbReference type="PATRIC" id="fig|649747.3.peg.3338"/>
<name>U1YBM6_ANEAE</name>
<protein>
    <recommendedName>
        <fullName evidence="1">Peptidase S11 D-alanyl-D-alanine carboxypeptidase A N-terminal domain-containing protein</fullName>
    </recommendedName>
</protein>
<dbReference type="SUPFAM" id="SSF56601">
    <property type="entry name" value="beta-lactamase/transpeptidase-like"/>
    <property type="match status" value="1"/>
</dbReference>
<sequence>MEMMKRIYLYIARSVFLFLFMWQFCFPTGQALAEATIETEKLSVNSQSAILIDSRSGDVLYEKNSDEEMAPASITKIVTGIIALEVNRENEQVTVSRNARQTDGTRIFLAEGEQKSLKF</sequence>
<evidence type="ECO:0000313" key="3">
    <source>
        <dbReference type="Proteomes" id="UP000016511"/>
    </source>
</evidence>
<dbReference type="Gene3D" id="3.40.710.10">
    <property type="entry name" value="DD-peptidase/beta-lactamase superfamily"/>
    <property type="match status" value="1"/>
</dbReference>
<dbReference type="eggNOG" id="COG1686">
    <property type="taxonomic scope" value="Bacteria"/>
</dbReference>
<gene>
    <name evidence="2" type="ORF">HMPREF0083_03681</name>
</gene>
<dbReference type="Proteomes" id="UP000016511">
    <property type="component" value="Unassembled WGS sequence"/>
</dbReference>
<dbReference type="GO" id="GO:0009002">
    <property type="term" value="F:serine-type D-Ala-D-Ala carboxypeptidase activity"/>
    <property type="evidence" value="ECO:0007669"/>
    <property type="project" value="InterPro"/>
</dbReference>
<dbReference type="HOGENOM" id="CLU_2056478_0_0_9"/>